<proteinExistence type="predicted"/>
<dbReference type="RefSeq" id="WP_147035355.1">
    <property type="nucleotide sequence ID" value="NZ_JACIDB010000002.1"/>
</dbReference>
<protein>
    <submittedName>
        <fullName evidence="2">Uncharacterized protein</fullName>
    </submittedName>
</protein>
<dbReference type="Proteomes" id="UP000528945">
    <property type="component" value="Unassembled WGS sequence"/>
</dbReference>
<gene>
    <name evidence="2" type="ORF">GGR47_001561</name>
</gene>
<evidence type="ECO:0000313" key="3">
    <source>
        <dbReference type="Proteomes" id="UP000528945"/>
    </source>
</evidence>
<comment type="caution">
    <text evidence="2">The sequence shown here is derived from an EMBL/GenBank/DDBJ whole genome shotgun (WGS) entry which is preliminary data.</text>
</comment>
<name>A0AAW3TQJ9_9SPHN</name>
<reference evidence="2 3" key="1">
    <citation type="submission" date="2020-08" db="EMBL/GenBank/DDBJ databases">
        <title>Genomic Encyclopedia of Type Strains, Phase IV (KMG-IV): sequencing the most valuable type-strain genomes for metagenomic binning, comparative biology and taxonomic classification.</title>
        <authorList>
            <person name="Goeker M."/>
        </authorList>
    </citation>
    <scope>NUCLEOTIDE SEQUENCE [LARGE SCALE GENOMIC DNA]</scope>
    <source>
        <strain evidence="2 3">DSM 15581</strain>
    </source>
</reference>
<keyword evidence="3" id="KW-1185">Reference proteome</keyword>
<dbReference type="EMBL" id="JACIDB010000002">
    <property type="protein sequence ID" value="MBB3875326.1"/>
    <property type="molecule type" value="Genomic_DNA"/>
</dbReference>
<evidence type="ECO:0000256" key="1">
    <source>
        <dbReference type="SAM" id="MobiDB-lite"/>
    </source>
</evidence>
<organism evidence="2 3">
    <name type="scientific">Sphingomonas aquatilis</name>
    <dbReference type="NCBI Taxonomy" id="93063"/>
    <lineage>
        <taxon>Bacteria</taxon>
        <taxon>Pseudomonadati</taxon>
        <taxon>Pseudomonadota</taxon>
        <taxon>Alphaproteobacteria</taxon>
        <taxon>Sphingomonadales</taxon>
        <taxon>Sphingomonadaceae</taxon>
        <taxon>Sphingomonas</taxon>
    </lineage>
</organism>
<feature type="region of interest" description="Disordered" evidence="1">
    <location>
        <begin position="62"/>
        <end position="90"/>
    </location>
</feature>
<sequence>MRRITREELRTNIWVALSVLKPYQARALSLNVDRIRNEVTDDLVQRIMGTVDSETVMLRPDMVGSAHSPSHGKWGVDEPHPHPDLVSRSG</sequence>
<evidence type="ECO:0000313" key="2">
    <source>
        <dbReference type="EMBL" id="MBB3875326.1"/>
    </source>
</evidence>
<accession>A0AAW3TQJ9</accession>
<dbReference type="AlphaFoldDB" id="A0AAW3TQJ9"/>
<feature type="compositionally biased region" description="Basic and acidic residues" evidence="1">
    <location>
        <begin position="74"/>
        <end position="90"/>
    </location>
</feature>